<sequence length="403" mass="44621">MRVVDVTVTFKAKQPDDSWIGSVLVKWFGASWMIEAWVEHVAVRQRGLTDAALKDELLAPTNSNSCWSWNAIADYFAELGAMLRGQGIVFNERACAPGAAGTPPCRAPLEGMEDFATLEQGASFAVVRAQQSPGGRSNGAAVYRRHEAKMSADNRVLRQVVVTRDGKPVGTSQQVGDAKRDKAVTAQGQETGTNIGSRDYLVCRQARALKYQRRVPASSFLYADQFIRRETRVSLDSVFEQLRKDIRRTLLSDRNYLKLDGRSPVDVGFFEADEALSAWVSRERRVGLKDRYAISEVPGELTRRLAALNVPISTSTSQGQSTMTPGEILEALREKAHQALIEKFTQTFTDVDMLRHMFNALTQHFDLATMAVVTAEGGGVRNSVFKAGLRFTRMAGRNDPRKG</sequence>
<keyword evidence="1" id="KW-0614">Plasmid</keyword>
<geneLocation type="plasmid" evidence="1 2">
    <name>pPO70-1</name>
</geneLocation>
<reference evidence="1" key="1">
    <citation type="submission" date="2016-06" db="EMBL/GenBank/DDBJ databases">
        <title>Pandoraea oxalativorans DSM 23570 Genome Sequencing.</title>
        <authorList>
            <person name="Ee R."/>
            <person name="Lim Y.-L."/>
            <person name="Yong D."/>
            <person name="Yin W.-F."/>
            <person name="Chan K.-G."/>
        </authorList>
    </citation>
    <scope>NUCLEOTIDE SEQUENCE</scope>
    <source>
        <strain evidence="1">DSM 23570</strain>
        <plasmid evidence="1">pPO70-1</plasmid>
    </source>
</reference>
<evidence type="ECO:0000313" key="2">
    <source>
        <dbReference type="Proteomes" id="UP000035050"/>
    </source>
</evidence>
<accession>A0A0G3IE37</accession>
<dbReference type="AlphaFoldDB" id="A0A0G3IE37"/>
<dbReference type="PATRIC" id="fig|573737.6.peg.5770"/>
<dbReference type="KEGG" id="pox:MB84_28980"/>
<name>A0A0G3IE37_9BURK</name>
<proteinExistence type="predicted"/>
<evidence type="ECO:0000313" key="1">
    <source>
        <dbReference type="EMBL" id="AKK24818.1"/>
    </source>
</evidence>
<dbReference type="Proteomes" id="UP000035050">
    <property type="component" value="Plasmid pPO70-1"/>
</dbReference>
<organism evidence="1 2">
    <name type="scientific">Pandoraea oxalativorans</name>
    <dbReference type="NCBI Taxonomy" id="573737"/>
    <lineage>
        <taxon>Bacteria</taxon>
        <taxon>Pseudomonadati</taxon>
        <taxon>Pseudomonadota</taxon>
        <taxon>Betaproteobacteria</taxon>
        <taxon>Burkholderiales</taxon>
        <taxon>Burkholderiaceae</taxon>
        <taxon>Pandoraea</taxon>
    </lineage>
</organism>
<protein>
    <submittedName>
        <fullName evidence="1">Uncharacterized protein</fullName>
    </submittedName>
</protein>
<keyword evidence="2" id="KW-1185">Reference proteome</keyword>
<gene>
    <name evidence="1" type="ORF">MB84_28980</name>
</gene>
<dbReference type="EMBL" id="CP011518">
    <property type="protein sequence ID" value="AKK24818.1"/>
    <property type="molecule type" value="Genomic_DNA"/>
</dbReference>